<dbReference type="InterPro" id="IPR011990">
    <property type="entry name" value="TPR-like_helical_dom_sf"/>
</dbReference>
<keyword evidence="5" id="KW-1185">Reference proteome</keyword>
<gene>
    <name evidence="4" type="ORF">H0241_07585</name>
</gene>
<dbReference type="EMBL" id="JACDTY010000002">
    <property type="protein sequence ID" value="MBA1140118.1"/>
    <property type="molecule type" value="Genomic_DNA"/>
</dbReference>
<dbReference type="PANTHER" id="PTHR43081">
    <property type="entry name" value="ADENYLATE CYCLASE, TERMINAL-DIFFERENTIATION SPECIFIC-RELATED"/>
    <property type="match status" value="1"/>
</dbReference>
<dbReference type="PROSITE" id="PS50005">
    <property type="entry name" value="TPR"/>
    <property type="match status" value="1"/>
</dbReference>
<dbReference type="Gene3D" id="1.25.40.10">
    <property type="entry name" value="Tetratricopeptide repeat domain"/>
    <property type="match status" value="1"/>
</dbReference>
<dbReference type="PROSITE" id="PS50125">
    <property type="entry name" value="GUANYLATE_CYCLASE_2"/>
    <property type="match status" value="1"/>
</dbReference>
<feature type="repeat" description="TPR" evidence="1">
    <location>
        <begin position="410"/>
        <end position="443"/>
    </location>
</feature>
<keyword evidence="2" id="KW-0175">Coiled coil</keyword>
<dbReference type="InterPro" id="IPR019734">
    <property type="entry name" value="TPR_rpt"/>
</dbReference>
<keyword evidence="1" id="KW-0802">TPR repeat</keyword>
<dbReference type="AlphaFoldDB" id="A0A838AZW9"/>
<dbReference type="InterPro" id="IPR001054">
    <property type="entry name" value="A/G_cyclase"/>
</dbReference>
<evidence type="ECO:0000313" key="5">
    <source>
        <dbReference type="Proteomes" id="UP000558284"/>
    </source>
</evidence>
<evidence type="ECO:0000313" key="4">
    <source>
        <dbReference type="EMBL" id="MBA1140118.1"/>
    </source>
</evidence>
<feature type="coiled-coil region" evidence="2">
    <location>
        <begin position="70"/>
        <end position="97"/>
    </location>
</feature>
<dbReference type="GO" id="GO:0006171">
    <property type="term" value="P:cAMP biosynthetic process"/>
    <property type="evidence" value="ECO:0007669"/>
    <property type="project" value="TreeGrafter"/>
</dbReference>
<protein>
    <submittedName>
        <fullName evidence="4">Adenylate/guanylate cyclase domain-containing protein</fullName>
    </submittedName>
</protein>
<dbReference type="InterPro" id="IPR029787">
    <property type="entry name" value="Nucleotide_cyclase"/>
</dbReference>
<dbReference type="PANTHER" id="PTHR43081:SF19">
    <property type="entry name" value="PH-SENSITIVE ADENYLATE CYCLASE RV1264"/>
    <property type="match status" value="1"/>
</dbReference>
<dbReference type="GO" id="GO:0004016">
    <property type="term" value="F:adenylate cyclase activity"/>
    <property type="evidence" value="ECO:0007669"/>
    <property type="project" value="UniProtKB-ARBA"/>
</dbReference>
<reference evidence="4 5" key="1">
    <citation type="submission" date="2020-07" db="EMBL/GenBank/DDBJ databases">
        <title>Definition of the novel symbiovar canariense within Mesorhizobium novociceri, a new species of genus Mesorhizobium nodulating Cicer canariense in the Caldera de Taburiente National Park (La Palma, Canary Islands).</title>
        <authorList>
            <person name="Leon-Barrios M."/>
            <person name="Perez-Yepez J."/>
            <person name="Flores-Felix J.D."/>
            <person name="Ramirez-Baena M.H."/>
            <person name="Pulido-Suarez L."/>
            <person name="Igual J.M."/>
            <person name="Velazquez E."/>
            <person name="Peix A."/>
        </authorList>
    </citation>
    <scope>NUCLEOTIDE SEQUENCE [LARGE SCALE GENOMIC DNA]</scope>
    <source>
        <strain evidence="4 5">CCANP35</strain>
    </source>
</reference>
<dbReference type="RefSeq" id="WP_181056770.1">
    <property type="nucleotide sequence ID" value="NZ_JACDTY010000002.1"/>
</dbReference>
<organism evidence="4 5">
    <name type="scientific">Mesorhizobium neociceri</name>
    <dbReference type="NCBI Taxonomy" id="1307853"/>
    <lineage>
        <taxon>Bacteria</taxon>
        <taxon>Pseudomonadati</taxon>
        <taxon>Pseudomonadota</taxon>
        <taxon>Alphaproteobacteria</taxon>
        <taxon>Hyphomicrobiales</taxon>
        <taxon>Phyllobacteriaceae</taxon>
        <taxon>Mesorhizobium</taxon>
    </lineage>
</organism>
<dbReference type="Pfam" id="PF00211">
    <property type="entry name" value="Guanylate_cyc"/>
    <property type="match status" value="1"/>
</dbReference>
<dbReference type="SUPFAM" id="SSF52964">
    <property type="entry name" value="TolB, N-terminal domain"/>
    <property type="match status" value="1"/>
</dbReference>
<dbReference type="Gene3D" id="3.30.70.1230">
    <property type="entry name" value="Nucleotide cyclase"/>
    <property type="match status" value="1"/>
</dbReference>
<evidence type="ECO:0000259" key="3">
    <source>
        <dbReference type="PROSITE" id="PS50125"/>
    </source>
</evidence>
<name>A0A838AZW9_9HYPH</name>
<comment type="caution">
    <text evidence="4">The sequence shown here is derived from an EMBL/GenBank/DDBJ whole genome shotgun (WGS) entry which is preliminary data.</text>
</comment>
<proteinExistence type="predicted"/>
<sequence length="574" mass="63019">MADERAKRRLAAIAVADVVGYSRMMEADEAGTLAALKERRKAILEPIVRDRGGRIVKLMGDGVLMEFTSAVNAVEAAVELQAKMAEANQSVTEHRRILLRIGINLGDVIGEGSDIYGDGVNVAARLEALAEPGGVCVSAKVHEELRGKGNAAFEDMGEVALKNIVRPVRVYRVETSTGQVGGRAATTSAARPSIAVLPFDNLSGDPSQQYLSDGITEDITTELSRFRNLTVAARHASFHLARMGINPMQAARDLGANYVIEGSVQKAGERIRITAQLIDARTGNHVWAERYDRECHDIFAVQDEVVAAIVTTLEGRMVAAAALQVRRRPTSSWTAYDFFLQGRELADANMEKEAVPLFSRATAIDPDFAHAHAWLAIALLGRYWFDTDPRTLHEASLAAQRAMELDSNDPTVHHANGMVMVWLREYERAGVHFDRAVALNPADAQIRADRANWLRYAGRPEEALASIDDALKRTPFPPHWFWVIRAKILLELRRYGEVVAALDNMPKKDHTAWLTLAAAHDHLGHAALAAHALAKARELRPSISSRELIAVNPYAHRDALKPLLDGLRNAGLPE</sequence>
<dbReference type="SUPFAM" id="SSF48452">
    <property type="entry name" value="TPR-like"/>
    <property type="match status" value="1"/>
</dbReference>
<dbReference type="InterPro" id="IPR050697">
    <property type="entry name" value="Adenylyl/Guanylyl_Cyclase_3/4"/>
</dbReference>
<accession>A0A838AZW9</accession>
<dbReference type="GO" id="GO:0035556">
    <property type="term" value="P:intracellular signal transduction"/>
    <property type="evidence" value="ECO:0007669"/>
    <property type="project" value="InterPro"/>
</dbReference>
<dbReference type="SUPFAM" id="SSF55073">
    <property type="entry name" value="Nucleotide cyclase"/>
    <property type="match status" value="1"/>
</dbReference>
<dbReference type="SMART" id="SM00028">
    <property type="entry name" value="TPR"/>
    <property type="match status" value="4"/>
</dbReference>
<dbReference type="CDD" id="cd07302">
    <property type="entry name" value="CHD"/>
    <property type="match status" value="1"/>
</dbReference>
<dbReference type="Proteomes" id="UP000558284">
    <property type="component" value="Unassembled WGS sequence"/>
</dbReference>
<dbReference type="Gene3D" id="3.40.50.10070">
    <property type="entry name" value="TolB, N-terminal domain"/>
    <property type="match status" value="1"/>
</dbReference>
<evidence type="ECO:0000256" key="1">
    <source>
        <dbReference type="PROSITE-ProRule" id="PRU00339"/>
    </source>
</evidence>
<evidence type="ECO:0000256" key="2">
    <source>
        <dbReference type="SAM" id="Coils"/>
    </source>
</evidence>
<feature type="domain" description="Guanylate cyclase" evidence="3">
    <location>
        <begin position="12"/>
        <end position="127"/>
    </location>
</feature>